<proteinExistence type="predicted"/>
<keyword evidence="1" id="KW-0175">Coiled coil</keyword>
<dbReference type="EMBL" id="LR796279">
    <property type="protein sequence ID" value="CAB4134160.1"/>
    <property type="molecule type" value="Genomic_DNA"/>
</dbReference>
<reference evidence="2" key="1">
    <citation type="submission" date="2020-04" db="EMBL/GenBank/DDBJ databases">
        <authorList>
            <person name="Chiriac C."/>
            <person name="Salcher M."/>
            <person name="Ghai R."/>
            <person name="Kavagutti S V."/>
        </authorList>
    </citation>
    <scope>NUCLEOTIDE SEQUENCE</scope>
</reference>
<protein>
    <submittedName>
        <fullName evidence="2">Uncharacterized protein</fullName>
    </submittedName>
</protein>
<sequence>MKIQTKLYIYFCQYSWETEGKFVPFAYPHESVLYTFVCEQEIELDVPDNFDPRANQIAALEKQKQKVMADYQKSVAEINDRISKLQALEYTA</sequence>
<accession>A0A6J5LME0</accession>
<name>A0A6J5LME0_9CAUD</name>
<evidence type="ECO:0000256" key="1">
    <source>
        <dbReference type="SAM" id="Coils"/>
    </source>
</evidence>
<evidence type="ECO:0000313" key="2">
    <source>
        <dbReference type="EMBL" id="CAB4134160.1"/>
    </source>
</evidence>
<feature type="coiled-coil region" evidence="1">
    <location>
        <begin position="57"/>
        <end position="88"/>
    </location>
</feature>
<organism evidence="2">
    <name type="scientific">uncultured Caudovirales phage</name>
    <dbReference type="NCBI Taxonomy" id="2100421"/>
    <lineage>
        <taxon>Viruses</taxon>
        <taxon>Duplodnaviria</taxon>
        <taxon>Heunggongvirae</taxon>
        <taxon>Uroviricota</taxon>
        <taxon>Caudoviricetes</taxon>
        <taxon>Peduoviridae</taxon>
        <taxon>Maltschvirus</taxon>
        <taxon>Maltschvirus maltsch</taxon>
    </lineage>
</organism>
<gene>
    <name evidence="2" type="ORF">UFOVP272_27</name>
</gene>